<accession>A0AAD2HTL0</accession>
<comment type="caution">
    <text evidence="1">The sequence shown here is derived from an EMBL/GenBank/DDBJ whole genome shotgun (WGS) entry which is preliminary data.</text>
</comment>
<proteinExistence type="predicted"/>
<reference evidence="1" key="1">
    <citation type="submission" date="2023-11" db="EMBL/GenBank/DDBJ databases">
        <authorList>
            <person name="De Vega J J."/>
            <person name="De Vega J J."/>
        </authorList>
    </citation>
    <scope>NUCLEOTIDE SEQUENCE</scope>
</reference>
<dbReference type="AlphaFoldDB" id="A0AAD2HTL0"/>
<evidence type="ECO:0000313" key="2">
    <source>
        <dbReference type="Proteomes" id="UP001295794"/>
    </source>
</evidence>
<organism evidence="1 2">
    <name type="scientific">Mycena citricolor</name>
    <dbReference type="NCBI Taxonomy" id="2018698"/>
    <lineage>
        <taxon>Eukaryota</taxon>
        <taxon>Fungi</taxon>
        <taxon>Dikarya</taxon>
        <taxon>Basidiomycota</taxon>
        <taxon>Agaricomycotina</taxon>
        <taxon>Agaricomycetes</taxon>
        <taxon>Agaricomycetidae</taxon>
        <taxon>Agaricales</taxon>
        <taxon>Marasmiineae</taxon>
        <taxon>Mycenaceae</taxon>
        <taxon>Mycena</taxon>
    </lineage>
</organism>
<dbReference type="EMBL" id="CAVNYO010000440">
    <property type="protein sequence ID" value="CAK5279872.1"/>
    <property type="molecule type" value="Genomic_DNA"/>
</dbReference>
<feature type="non-terminal residue" evidence="1">
    <location>
        <position position="1"/>
    </location>
</feature>
<gene>
    <name evidence="1" type="ORF">MYCIT1_LOCUS30184</name>
</gene>
<sequence length="214" mass="24582">PRLVQALVLVAAISERAHGVDVERILPLTDDRLARLDFRVLRLFVHLARVVAQPLVQQRRLLCRIELHELPLGHSGASARERLLVERVLDHVELISMGREEFAPPRPFEPPVAGFAWPVVVADRAVSFVDHRVRLEPVGQHDVGIHSRYIQMVDQRLVVSHRLVAQQLKRHLNFSLDFIVVRHVLQRGLGLFNDAELERSIQIVDELQHQRAQF</sequence>
<protein>
    <submittedName>
        <fullName evidence="1">Uncharacterized protein</fullName>
    </submittedName>
</protein>
<evidence type="ECO:0000313" key="1">
    <source>
        <dbReference type="EMBL" id="CAK5279872.1"/>
    </source>
</evidence>
<dbReference type="Proteomes" id="UP001295794">
    <property type="component" value="Unassembled WGS sequence"/>
</dbReference>
<keyword evidence="2" id="KW-1185">Reference proteome</keyword>
<name>A0AAD2HTL0_9AGAR</name>